<gene>
    <name evidence="2" type="ORF">SVUK_LOCUS7413</name>
</gene>
<reference evidence="2 3" key="1">
    <citation type="submission" date="2018-11" db="EMBL/GenBank/DDBJ databases">
        <authorList>
            <consortium name="Pathogen Informatics"/>
        </authorList>
    </citation>
    <scope>NUCLEOTIDE SEQUENCE [LARGE SCALE GENOMIC DNA]</scope>
</reference>
<proteinExistence type="predicted"/>
<name>A0A3P7KP88_STRVU</name>
<accession>A0A3P7KP88</accession>
<dbReference type="AlphaFoldDB" id="A0A3P7KP88"/>
<keyword evidence="3" id="KW-1185">Reference proteome</keyword>
<dbReference type="Proteomes" id="UP000270094">
    <property type="component" value="Unassembled WGS sequence"/>
</dbReference>
<sequence>MSPATPIVKAKTKRRKREESERDLPPVVVDKLPPPVQVAIVPTSKDQELILDELVRNRRSRIQSLMESSSFDKV</sequence>
<protein>
    <submittedName>
        <fullName evidence="2">Uncharacterized protein</fullName>
    </submittedName>
</protein>
<organism evidence="2 3">
    <name type="scientific">Strongylus vulgaris</name>
    <name type="common">Blood worm</name>
    <dbReference type="NCBI Taxonomy" id="40348"/>
    <lineage>
        <taxon>Eukaryota</taxon>
        <taxon>Metazoa</taxon>
        <taxon>Ecdysozoa</taxon>
        <taxon>Nematoda</taxon>
        <taxon>Chromadorea</taxon>
        <taxon>Rhabditida</taxon>
        <taxon>Rhabditina</taxon>
        <taxon>Rhabditomorpha</taxon>
        <taxon>Strongyloidea</taxon>
        <taxon>Strongylidae</taxon>
        <taxon>Strongylus</taxon>
    </lineage>
</organism>
<feature type="region of interest" description="Disordered" evidence="1">
    <location>
        <begin position="1"/>
        <end position="29"/>
    </location>
</feature>
<evidence type="ECO:0000313" key="3">
    <source>
        <dbReference type="Proteomes" id="UP000270094"/>
    </source>
</evidence>
<dbReference type="EMBL" id="UYYB01025252">
    <property type="protein sequence ID" value="VDM72415.1"/>
    <property type="molecule type" value="Genomic_DNA"/>
</dbReference>
<evidence type="ECO:0000313" key="2">
    <source>
        <dbReference type="EMBL" id="VDM72415.1"/>
    </source>
</evidence>
<evidence type="ECO:0000256" key="1">
    <source>
        <dbReference type="SAM" id="MobiDB-lite"/>
    </source>
</evidence>